<dbReference type="RefSeq" id="WP_070075882.1">
    <property type="nucleotide sequence ID" value="NZ_VMTP01000055.1"/>
</dbReference>
<gene>
    <name evidence="1" type="ORF">FPV60_09440</name>
</gene>
<evidence type="ECO:0000313" key="1">
    <source>
        <dbReference type="EMBL" id="TVT82129.1"/>
    </source>
</evidence>
<sequence>MRNVLFKDRQEFIQAAFDEVARIVSEHGNACVEACVPATPTERCLEQLAVVAADWSYDYTKIDVYLDTYKKWNSEISEYLEGEC</sequence>
<protein>
    <submittedName>
        <fullName evidence="1">Uncharacterized protein</fullName>
    </submittedName>
</protein>
<dbReference type="AlphaFoldDB" id="A0A558FA16"/>
<organism evidence="1 2">
    <name type="scientific">Acinetobacter colistiniresistens</name>
    <dbReference type="NCBI Taxonomy" id="280145"/>
    <lineage>
        <taxon>Bacteria</taxon>
        <taxon>Pseudomonadati</taxon>
        <taxon>Pseudomonadota</taxon>
        <taxon>Gammaproteobacteria</taxon>
        <taxon>Moraxellales</taxon>
        <taxon>Moraxellaceae</taxon>
        <taxon>Acinetobacter</taxon>
    </lineage>
</organism>
<accession>A0A558FA16</accession>
<dbReference type="Proteomes" id="UP000316981">
    <property type="component" value="Unassembled WGS sequence"/>
</dbReference>
<evidence type="ECO:0000313" key="2">
    <source>
        <dbReference type="Proteomes" id="UP000316981"/>
    </source>
</evidence>
<comment type="caution">
    <text evidence="1">The sequence shown here is derived from an EMBL/GenBank/DDBJ whole genome shotgun (WGS) entry which is preliminary data.</text>
</comment>
<dbReference type="EMBL" id="VMTP01000055">
    <property type="protein sequence ID" value="TVT82129.1"/>
    <property type="molecule type" value="Genomic_DNA"/>
</dbReference>
<reference evidence="1 2" key="1">
    <citation type="submission" date="2019-07" db="EMBL/GenBank/DDBJ databases">
        <title>Draft Genome Sequence of the first blaOXA-58-Harboring Acinetobacter colistiniresistens clinical isolate from Brazil.</title>
        <authorList>
            <person name="Favaro L.S."/>
            <person name="Paula-Petroli S.B."/>
            <person name="Moura C.F."/>
            <person name="Tognim M.C.B."/>
            <person name="Venancio E.J."/>
            <person name="Yamada-Ogatta S.F."/>
            <person name="Carrara-Marroni F.E."/>
        </authorList>
    </citation>
    <scope>NUCLEOTIDE SEQUENCE [LARGE SCALE GENOMIC DNA]</scope>
    <source>
        <strain evidence="1 2">DL</strain>
    </source>
</reference>
<name>A0A558FA16_9GAMM</name>
<proteinExistence type="predicted"/>